<dbReference type="Gene3D" id="3.30.470.20">
    <property type="entry name" value="ATP-grasp fold, B domain"/>
    <property type="match status" value="1"/>
</dbReference>
<evidence type="ECO:0000313" key="4">
    <source>
        <dbReference type="Proteomes" id="UP000321580"/>
    </source>
</evidence>
<dbReference type="Gene3D" id="3.50.30.10">
    <property type="entry name" value="Phosphohistidine domain"/>
    <property type="match status" value="1"/>
</dbReference>
<evidence type="ECO:0000259" key="1">
    <source>
        <dbReference type="Pfam" id="PF00391"/>
    </source>
</evidence>
<dbReference type="GO" id="GO:0005524">
    <property type="term" value="F:ATP binding"/>
    <property type="evidence" value="ECO:0007669"/>
    <property type="project" value="InterPro"/>
</dbReference>
<dbReference type="SUPFAM" id="SSF52009">
    <property type="entry name" value="Phosphohistidine domain"/>
    <property type="match status" value="1"/>
</dbReference>
<organism evidence="3 4">
    <name type="scientific">Phaeodactylibacter luteus</name>
    <dbReference type="NCBI Taxonomy" id="1564516"/>
    <lineage>
        <taxon>Bacteria</taxon>
        <taxon>Pseudomonadati</taxon>
        <taxon>Bacteroidota</taxon>
        <taxon>Saprospiria</taxon>
        <taxon>Saprospirales</taxon>
        <taxon>Haliscomenobacteraceae</taxon>
        <taxon>Phaeodactylibacter</taxon>
    </lineage>
</organism>
<dbReference type="Pfam" id="PF00391">
    <property type="entry name" value="PEP-utilizers"/>
    <property type="match status" value="1"/>
</dbReference>
<dbReference type="InterPro" id="IPR002192">
    <property type="entry name" value="PPDK_AMP/ATP-bd"/>
</dbReference>
<dbReference type="InterPro" id="IPR036637">
    <property type="entry name" value="Phosphohistidine_dom_sf"/>
</dbReference>
<dbReference type="EMBL" id="VOOR01000060">
    <property type="protein sequence ID" value="TXB61427.1"/>
    <property type="molecule type" value="Genomic_DNA"/>
</dbReference>
<dbReference type="GO" id="GO:0016301">
    <property type="term" value="F:kinase activity"/>
    <property type="evidence" value="ECO:0007669"/>
    <property type="project" value="InterPro"/>
</dbReference>
<sequence length="832" mass="92945">MHSYTIHTATDCPPEAAVGGKAQGLLFLKGAGFRVPLFFIMPHSLLQAVIDGRARLPDVLQRWQQGHGIAEAQLWAVRSSAGQEDGEQHSFAGLFHTEINVPFSGLEAAIGRVLAAFGRSSRLRAYRPTEEEEPFGIVLQEMVAAELSGVVFSDDPQQPGSGAVVANVVPGLGDNLVSGRFEAFHAREIDGEFYYPNHGQEYVGEYFKGGERQEARLTAQEMEARLQPCMRALAEGAKALHRLKGKPLDIEFAIAGQALYWLQVRPITTAGAAALPNVWDNANIGENYPGLTLPLSISFTRYTYTTAYTAMVAFLGMPKEEREAHRAWLENLVGGIYGGLYYQVTAWQKLLYLLPFGRRASRLITKAWAMEEAPFEPPEGRADFRGYLLMLYRVLRSFLRFPSQKKHFEHLYAQVFEQYGEADFQGMPRERLIVAFQDIHRKLGEKWIVPVLNGFFTLLLFSLLKRVVRGSRLQGAYPNFVNDILYAQDGVVSVRIVQDFQALLRTILSAPRLKALFQAQPAAVIQRQLEEEHPGFLKQISAYISQYGERCGDGELKIETVNYKEDPLSFIAFLKANAIGEAPKARPQRQFDYRSALRSVYPFRPLRRYLAQWLVQATIPRFRDRENYRFYRTRSFHIMRRIFRALDLHLHRTGAIQAIGDSLYLELHEVLGPAPEGGFQELVASRKTAYEAYAKRNRAVRYHERNGHFLPVRTRALAIIGSLFQGIGCSSGAVTAEAVLITEGTSGTADIDGKILVAAYFEPGWINLFSRAAGVISERGNLLSHTAILCREMGIPAIVGVRGIANAVQDGSVIQMDGATGEVKIGVEKQDA</sequence>
<dbReference type="PANTHER" id="PTHR43615">
    <property type="entry name" value="PHOSPHOENOLPYRUVATE SYNTHASE-RELATED"/>
    <property type="match status" value="1"/>
</dbReference>
<keyword evidence="4" id="KW-1185">Reference proteome</keyword>
<reference evidence="3 4" key="1">
    <citation type="submission" date="2019-08" db="EMBL/GenBank/DDBJ databases">
        <title>Genome of Phaeodactylibacter luteus.</title>
        <authorList>
            <person name="Bowman J.P."/>
        </authorList>
    </citation>
    <scope>NUCLEOTIDE SEQUENCE [LARGE SCALE GENOMIC DNA]</scope>
    <source>
        <strain evidence="3 4">KCTC 42180</strain>
    </source>
</reference>
<dbReference type="InterPro" id="IPR051549">
    <property type="entry name" value="PEP_Utilizing_Enz"/>
</dbReference>
<protein>
    <recommendedName>
        <fullName evidence="5">Phosphoenolpyruvate synthase</fullName>
    </recommendedName>
</protein>
<dbReference type="InterPro" id="IPR008279">
    <property type="entry name" value="PEP-util_enz_mobile_dom"/>
</dbReference>
<dbReference type="PANTHER" id="PTHR43615:SF1">
    <property type="entry name" value="PPDK_N DOMAIN-CONTAINING PROTEIN"/>
    <property type="match status" value="1"/>
</dbReference>
<comment type="caution">
    <text evidence="3">The sequence shown here is derived from an EMBL/GenBank/DDBJ whole genome shotgun (WGS) entry which is preliminary data.</text>
</comment>
<dbReference type="Pfam" id="PF01326">
    <property type="entry name" value="PPDK_N"/>
    <property type="match status" value="1"/>
</dbReference>
<proteinExistence type="predicted"/>
<gene>
    <name evidence="3" type="ORF">FRY97_19230</name>
</gene>
<dbReference type="RefSeq" id="WP_147169202.1">
    <property type="nucleotide sequence ID" value="NZ_VOOR01000060.1"/>
</dbReference>
<name>A0A5C6RGJ2_9BACT</name>
<evidence type="ECO:0000313" key="3">
    <source>
        <dbReference type="EMBL" id="TXB61427.1"/>
    </source>
</evidence>
<dbReference type="InterPro" id="IPR013815">
    <property type="entry name" value="ATP_grasp_subdomain_1"/>
</dbReference>
<dbReference type="OrthoDB" id="9765468at2"/>
<dbReference type="SUPFAM" id="SSF56059">
    <property type="entry name" value="Glutathione synthetase ATP-binding domain-like"/>
    <property type="match status" value="1"/>
</dbReference>
<evidence type="ECO:0000259" key="2">
    <source>
        <dbReference type="Pfam" id="PF01326"/>
    </source>
</evidence>
<feature type="domain" description="Pyruvate phosphate dikinase AMP/ATP-binding" evidence="2">
    <location>
        <begin position="64"/>
        <end position="274"/>
    </location>
</feature>
<accession>A0A5C6RGJ2</accession>
<evidence type="ECO:0008006" key="5">
    <source>
        <dbReference type="Google" id="ProtNLM"/>
    </source>
</evidence>
<dbReference type="Gene3D" id="3.30.1490.20">
    <property type="entry name" value="ATP-grasp fold, A domain"/>
    <property type="match status" value="1"/>
</dbReference>
<dbReference type="Proteomes" id="UP000321580">
    <property type="component" value="Unassembled WGS sequence"/>
</dbReference>
<dbReference type="AlphaFoldDB" id="A0A5C6RGJ2"/>
<feature type="domain" description="PEP-utilising enzyme mobile" evidence="1">
    <location>
        <begin position="752"/>
        <end position="821"/>
    </location>
</feature>